<evidence type="ECO:0000313" key="2">
    <source>
        <dbReference type="EMBL" id="GFO65660.1"/>
    </source>
</evidence>
<evidence type="ECO:0000313" key="3">
    <source>
        <dbReference type="EMBL" id="UPU34065.1"/>
    </source>
</evidence>
<dbReference type="Proteomes" id="UP000831485">
    <property type="component" value="Chromosome"/>
</dbReference>
<reference evidence="2" key="2">
    <citation type="journal article" date="2021" name="Int. J. Syst. Evol. Microbiol.">
        <title>Geomonas silvestris sp. nov., Geomonas paludis sp. nov. and Geomonas limicola sp. nov., isolated from terrestrial environments, and emended description of the genus Geomonas.</title>
        <authorList>
            <person name="Itoh H."/>
            <person name="Xu Z."/>
            <person name="Masuda Y."/>
            <person name="Ushijima N."/>
            <person name="Hayakawa C."/>
            <person name="Shiratori Y."/>
            <person name="Senoo K."/>
        </authorList>
    </citation>
    <scope>NUCLEOTIDE SEQUENCE</scope>
    <source>
        <strain evidence="2">Red736</strain>
    </source>
</reference>
<gene>
    <name evidence="2" type="ORF">GMPD_35790</name>
    <name evidence="3" type="ORF">M1B72_11430</name>
</gene>
<evidence type="ECO:0000256" key="1">
    <source>
        <dbReference type="SAM" id="Phobius"/>
    </source>
</evidence>
<protein>
    <submittedName>
        <fullName evidence="3">DUF1499 domain-containing protein</fullName>
    </submittedName>
</protein>
<feature type="transmembrane region" description="Helical" evidence="1">
    <location>
        <begin position="82"/>
        <end position="103"/>
    </location>
</feature>
<reference evidence="3" key="3">
    <citation type="submission" date="2022-04" db="EMBL/GenBank/DDBJ databases">
        <authorList>
            <person name="Liu G."/>
        </authorList>
    </citation>
    <scope>NUCLEOTIDE SEQUENCE</scope>
    <source>
        <strain evidence="3">RG22</strain>
    </source>
</reference>
<reference evidence="4" key="1">
    <citation type="submission" date="2020-06" db="EMBL/GenBank/DDBJ databases">
        <title>Draft genomic sequecing of Geomonas sp. Red736.</title>
        <authorList>
            <person name="Itoh H."/>
            <person name="Xu Z.X."/>
            <person name="Ushijima N."/>
            <person name="Masuda Y."/>
            <person name="Shiratori Y."/>
            <person name="Senoo K."/>
        </authorList>
    </citation>
    <scope>NUCLEOTIDE SEQUENCE [LARGE SCALE GENOMIC DNA]</scope>
    <source>
        <strain evidence="4">Red736</strain>
    </source>
</reference>
<dbReference type="EMBL" id="BLXY01000011">
    <property type="protein sequence ID" value="GFO65660.1"/>
    <property type="molecule type" value="Genomic_DNA"/>
</dbReference>
<dbReference type="InterPro" id="IPR010865">
    <property type="entry name" value="DUF1499"/>
</dbReference>
<dbReference type="EMBL" id="CP096574">
    <property type="protein sequence ID" value="UPU34065.1"/>
    <property type="molecule type" value="Genomic_DNA"/>
</dbReference>
<dbReference type="AlphaFoldDB" id="A0A6V8N000"/>
<proteinExistence type="predicted"/>
<feature type="transmembrane region" description="Helical" evidence="1">
    <location>
        <begin position="55"/>
        <end position="75"/>
    </location>
</feature>
<feature type="transmembrane region" description="Helical" evidence="1">
    <location>
        <begin position="12"/>
        <end position="35"/>
    </location>
</feature>
<sequence>MEQEQNKTSVRSTAMVLPLFAVACAAFAFLLLFSSGPGARLNAWDFRTGFAMIKSAGYIGLGCAVVALASSVISARKRHYQGIFVSLLALILALISFSIPLYWKLQAQSYPRIHDISTDLNNPPRFVAISSLRRSGVRYGGIDIATQQMKAYPELKTIVMAVPANEAYKMALLTARDLGWDIVAERPAEGTIEATDTTRWFGFKDDIVIRVVPAGDRSLLDIRSVSRVGISDVGTNAKRVRAFMAKIAPGHK</sequence>
<keyword evidence="5" id="KW-1185">Reference proteome</keyword>
<dbReference type="Pfam" id="PF07386">
    <property type="entry name" value="DUF1499"/>
    <property type="match status" value="1"/>
</dbReference>
<evidence type="ECO:0000313" key="4">
    <source>
        <dbReference type="Proteomes" id="UP000568888"/>
    </source>
</evidence>
<keyword evidence="1" id="KW-1133">Transmembrane helix</keyword>
<name>A0A6V8N000_9BACT</name>
<evidence type="ECO:0000313" key="5">
    <source>
        <dbReference type="Proteomes" id="UP000831485"/>
    </source>
</evidence>
<keyword evidence="1" id="KW-0472">Membrane</keyword>
<accession>A0A6V8N000</accession>
<dbReference type="PROSITE" id="PS51257">
    <property type="entry name" value="PROKAR_LIPOPROTEIN"/>
    <property type="match status" value="1"/>
</dbReference>
<keyword evidence="1" id="KW-0812">Transmembrane</keyword>
<dbReference type="RefSeq" id="WP_183349960.1">
    <property type="nucleotide sequence ID" value="NZ_BLXY01000011.1"/>
</dbReference>
<dbReference type="Proteomes" id="UP000568888">
    <property type="component" value="Unassembled WGS sequence"/>
</dbReference>
<organism evidence="2 4">
    <name type="scientific">Geomonas paludis</name>
    <dbReference type="NCBI Taxonomy" id="2740185"/>
    <lineage>
        <taxon>Bacteria</taxon>
        <taxon>Pseudomonadati</taxon>
        <taxon>Thermodesulfobacteriota</taxon>
        <taxon>Desulfuromonadia</taxon>
        <taxon>Geobacterales</taxon>
        <taxon>Geobacteraceae</taxon>
        <taxon>Geomonas</taxon>
    </lineage>
</organism>